<comment type="similarity">
    <text evidence="2">Belongs to the amino acid-polyamine-organocation (APC) superfamily. Spore germination protein (SGP) (TC 2.A.3.9) family.</text>
</comment>
<keyword evidence="3" id="KW-0813">Transport</keyword>
<evidence type="ECO:0000256" key="3">
    <source>
        <dbReference type="ARBA" id="ARBA00022448"/>
    </source>
</evidence>
<evidence type="ECO:0000313" key="10">
    <source>
        <dbReference type="Proteomes" id="UP000618943"/>
    </source>
</evidence>
<feature type="transmembrane region" description="Helical" evidence="8">
    <location>
        <begin position="216"/>
        <end position="241"/>
    </location>
</feature>
<comment type="subcellular location">
    <subcellularLocation>
        <location evidence="1">Membrane</location>
        <topology evidence="1">Multi-pass membrane protein</topology>
    </subcellularLocation>
</comment>
<sequence>MGKQVISVRQFTIIVMLFSIGTAILIIPASISQEIKQDAWIAALLGVILSLLIVKLFIGVGNINSKMTFVEINEGVLGKYVGKITSIAFILFSFIGASELLYYLENFMNSIMPETPAAAFGILFMLVIIYSMYLGIETFARATELLVPLFVLIFVFFVICISPQIDIQNIQPIFETRTKPLIFSILLFLSVFSFPQVVLLMIFPSAINVHKSASKGFYIGTIAGGVVLFIMIVLAIAVLGATNVSQNAYPSYTLAMRISIGNILERIEIIMAFMWIITIFIKTFMYFYASILGLSQVLKMKDYRSLIFPMGMILFTLSQIGHPNIVDSHIFDKEAWLPFSLIFAIILPLLLLVIAKLRGIKS</sequence>
<evidence type="ECO:0000313" key="9">
    <source>
        <dbReference type="EMBL" id="MBK3494259.1"/>
    </source>
</evidence>
<feature type="transmembrane region" description="Helical" evidence="8">
    <location>
        <begin position="335"/>
        <end position="355"/>
    </location>
</feature>
<feature type="transmembrane region" description="Helical" evidence="8">
    <location>
        <begin position="306"/>
        <end position="323"/>
    </location>
</feature>
<dbReference type="RefSeq" id="WP_200748232.1">
    <property type="nucleotide sequence ID" value="NZ_JAEOAH010000005.1"/>
</dbReference>
<keyword evidence="5 8" id="KW-0812">Transmembrane</keyword>
<organism evidence="9 10">
    <name type="scientific">Viridibacillus soli</name>
    <dbReference type="NCBI Taxonomy" id="2798301"/>
    <lineage>
        <taxon>Bacteria</taxon>
        <taxon>Bacillati</taxon>
        <taxon>Bacillota</taxon>
        <taxon>Bacilli</taxon>
        <taxon>Bacillales</taxon>
        <taxon>Caryophanaceae</taxon>
        <taxon>Viridibacillus</taxon>
    </lineage>
</organism>
<dbReference type="PANTHER" id="PTHR34975">
    <property type="entry name" value="SPORE GERMINATION PROTEIN A2"/>
    <property type="match status" value="1"/>
</dbReference>
<dbReference type="Proteomes" id="UP000618943">
    <property type="component" value="Unassembled WGS sequence"/>
</dbReference>
<dbReference type="NCBIfam" id="TIGR00912">
    <property type="entry name" value="2A0309"/>
    <property type="match status" value="1"/>
</dbReference>
<feature type="transmembrane region" description="Helical" evidence="8">
    <location>
        <begin position="116"/>
        <end position="133"/>
    </location>
</feature>
<evidence type="ECO:0000256" key="8">
    <source>
        <dbReference type="SAM" id="Phobius"/>
    </source>
</evidence>
<keyword evidence="4" id="KW-0309">Germination</keyword>
<evidence type="ECO:0000256" key="1">
    <source>
        <dbReference type="ARBA" id="ARBA00004141"/>
    </source>
</evidence>
<keyword evidence="6 8" id="KW-1133">Transmembrane helix</keyword>
<name>A0ABS1H4B9_9BACL</name>
<dbReference type="Pfam" id="PF03845">
    <property type="entry name" value="Spore_permease"/>
    <property type="match status" value="1"/>
</dbReference>
<evidence type="ECO:0000256" key="2">
    <source>
        <dbReference type="ARBA" id="ARBA00007998"/>
    </source>
</evidence>
<feature type="transmembrane region" description="Helical" evidence="8">
    <location>
        <begin position="84"/>
        <end position="104"/>
    </location>
</feature>
<reference evidence="9 10" key="1">
    <citation type="submission" date="2020-12" db="EMBL/GenBank/DDBJ databases">
        <title>YIM B01967 draft genome.</title>
        <authorList>
            <person name="Yan X."/>
        </authorList>
    </citation>
    <scope>NUCLEOTIDE SEQUENCE [LARGE SCALE GENOMIC DNA]</scope>
    <source>
        <strain evidence="9 10">YIM B01967</strain>
    </source>
</reference>
<accession>A0ABS1H4B9</accession>
<keyword evidence="10" id="KW-1185">Reference proteome</keyword>
<feature type="transmembrane region" description="Helical" evidence="8">
    <location>
        <begin position="12"/>
        <end position="33"/>
    </location>
</feature>
<evidence type="ECO:0000256" key="6">
    <source>
        <dbReference type="ARBA" id="ARBA00022989"/>
    </source>
</evidence>
<evidence type="ECO:0000256" key="7">
    <source>
        <dbReference type="ARBA" id="ARBA00023136"/>
    </source>
</evidence>
<feature type="transmembrane region" description="Helical" evidence="8">
    <location>
        <begin position="181"/>
        <end position="204"/>
    </location>
</feature>
<protein>
    <submittedName>
        <fullName evidence="9">Endospore germination permease</fullName>
    </submittedName>
</protein>
<gene>
    <name evidence="9" type="ORF">JFL43_05195</name>
</gene>
<dbReference type="PANTHER" id="PTHR34975:SF2">
    <property type="entry name" value="SPORE GERMINATION PROTEIN A2"/>
    <property type="match status" value="1"/>
</dbReference>
<evidence type="ECO:0000256" key="4">
    <source>
        <dbReference type="ARBA" id="ARBA00022544"/>
    </source>
</evidence>
<evidence type="ECO:0000256" key="5">
    <source>
        <dbReference type="ARBA" id="ARBA00022692"/>
    </source>
</evidence>
<feature type="transmembrane region" description="Helical" evidence="8">
    <location>
        <begin position="39"/>
        <end position="63"/>
    </location>
</feature>
<dbReference type="EMBL" id="JAEOAH010000005">
    <property type="protein sequence ID" value="MBK3494259.1"/>
    <property type="molecule type" value="Genomic_DNA"/>
</dbReference>
<keyword evidence="7 8" id="KW-0472">Membrane</keyword>
<proteinExistence type="inferred from homology"/>
<feature type="transmembrane region" description="Helical" evidence="8">
    <location>
        <begin position="145"/>
        <end position="165"/>
    </location>
</feature>
<feature type="transmembrane region" description="Helical" evidence="8">
    <location>
        <begin position="269"/>
        <end position="294"/>
    </location>
</feature>
<comment type="caution">
    <text evidence="9">The sequence shown here is derived from an EMBL/GenBank/DDBJ whole genome shotgun (WGS) entry which is preliminary data.</text>
</comment>
<dbReference type="InterPro" id="IPR004761">
    <property type="entry name" value="Spore_GerAB"/>
</dbReference>
<dbReference type="Gene3D" id="1.20.1740.10">
    <property type="entry name" value="Amino acid/polyamine transporter I"/>
    <property type="match status" value="1"/>
</dbReference>